<proteinExistence type="predicted"/>
<accession>A0ABC8UC66</accession>
<evidence type="ECO:0000313" key="3">
    <source>
        <dbReference type="Proteomes" id="UP001642360"/>
    </source>
</evidence>
<reference evidence="2 3" key="1">
    <citation type="submission" date="2024-02" db="EMBL/GenBank/DDBJ databases">
        <authorList>
            <person name="Vignale AGUSTIN F."/>
            <person name="Sosa J E."/>
            <person name="Modenutti C."/>
        </authorList>
    </citation>
    <scope>NUCLEOTIDE SEQUENCE [LARGE SCALE GENOMIC DNA]</scope>
</reference>
<comment type="caution">
    <text evidence="2">The sequence shown here is derived from an EMBL/GenBank/DDBJ whole genome shotgun (WGS) entry which is preliminary data.</text>
</comment>
<organism evidence="2 3">
    <name type="scientific">Ilex paraguariensis</name>
    <name type="common">yerba mate</name>
    <dbReference type="NCBI Taxonomy" id="185542"/>
    <lineage>
        <taxon>Eukaryota</taxon>
        <taxon>Viridiplantae</taxon>
        <taxon>Streptophyta</taxon>
        <taxon>Embryophyta</taxon>
        <taxon>Tracheophyta</taxon>
        <taxon>Spermatophyta</taxon>
        <taxon>Magnoliopsida</taxon>
        <taxon>eudicotyledons</taxon>
        <taxon>Gunneridae</taxon>
        <taxon>Pentapetalae</taxon>
        <taxon>asterids</taxon>
        <taxon>campanulids</taxon>
        <taxon>Aquifoliales</taxon>
        <taxon>Aquifoliaceae</taxon>
        <taxon>Ilex</taxon>
    </lineage>
</organism>
<feature type="compositionally biased region" description="Basic and acidic residues" evidence="1">
    <location>
        <begin position="122"/>
        <end position="134"/>
    </location>
</feature>
<feature type="region of interest" description="Disordered" evidence="1">
    <location>
        <begin position="119"/>
        <end position="142"/>
    </location>
</feature>
<gene>
    <name evidence="2" type="ORF">ILEXP_LOCUS49054</name>
</gene>
<feature type="region of interest" description="Disordered" evidence="1">
    <location>
        <begin position="52"/>
        <end position="103"/>
    </location>
</feature>
<sequence>METRGKTSKASSMEEIVMNERRGQMVGMDNDVYGGSKAMLVTALGSGGALGRAAPGTGNTGMARAGECGRDGEGSDGIGEPSSWMQNSGALGTDKSDDDASGSALGAIRASLCETYYEGDDNGGKGDATSRGDAELAAIGDA</sequence>
<dbReference type="EMBL" id="CAUOFW020007403">
    <property type="protein sequence ID" value="CAK9179111.1"/>
    <property type="molecule type" value="Genomic_DNA"/>
</dbReference>
<protein>
    <submittedName>
        <fullName evidence="2">Uncharacterized protein</fullName>
    </submittedName>
</protein>
<evidence type="ECO:0000313" key="2">
    <source>
        <dbReference type="EMBL" id="CAK9179111.1"/>
    </source>
</evidence>
<keyword evidence="3" id="KW-1185">Reference proteome</keyword>
<dbReference type="AlphaFoldDB" id="A0ABC8UC66"/>
<name>A0ABC8UC66_9AQUA</name>
<evidence type="ECO:0000256" key="1">
    <source>
        <dbReference type="SAM" id="MobiDB-lite"/>
    </source>
</evidence>
<dbReference type="Proteomes" id="UP001642360">
    <property type="component" value="Unassembled WGS sequence"/>
</dbReference>